<evidence type="ECO:0000313" key="3">
    <source>
        <dbReference type="Proteomes" id="UP000190080"/>
    </source>
</evidence>
<dbReference type="RefSeq" id="WP_079428831.1">
    <property type="nucleotide sequence ID" value="NZ_MZGV01000139.1"/>
</dbReference>
<organism evidence="2 3">
    <name type="scientific">Clostridium oryzae</name>
    <dbReference type="NCBI Taxonomy" id="1450648"/>
    <lineage>
        <taxon>Bacteria</taxon>
        <taxon>Bacillati</taxon>
        <taxon>Bacillota</taxon>
        <taxon>Clostridia</taxon>
        <taxon>Eubacteriales</taxon>
        <taxon>Clostridiaceae</taxon>
        <taxon>Clostridium</taxon>
    </lineage>
</organism>
<dbReference type="EMBL" id="MZGV01000139">
    <property type="protein sequence ID" value="OPJ54613.1"/>
    <property type="molecule type" value="Genomic_DNA"/>
</dbReference>
<feature type="transmembrane region" description="Helical" evidence="1">
    <location>
        <begin position="92"/>
        <end position="115"/>
    </location>
</feature>
<keyword evidence="1" id="KW-0472">Membrane</keyword>
<name>A0A1V4I3R1_9CLOT</name>
<reference evidence="2 3" key="1">
    <citation type="submission" date="2017-03" db="EMBL/GenBank/DDBJ databases">
        <title>Genome sequence of Clostridium oryzae DSM 28571.</title>
        <authorList>
            <person name="Poehlein A."/>
            <person name="Daniel R."/>
        </authorList>
    </citation>
    <scope>NUCLEOTIDE SEQUENCE [LARGE SCALE GENOMIC DNA]</scope>
    <source>
        <strain evidence="2 3">DSM 28571</strain>
    </source>
</reference>
<feature type="transmembrane region" description="Helical" evidence="1">
    <location>
        <begin position="12"/>
        <end position="30"/>
    </location>
</feature>
<protein>
    <submittedName>
        <fullName evidence="2">Uncharacterized protein</fullName>
    </submittedName>
</protein>
<evidence type="ECO:0000256" key="1">
    <source>
        <dbReference type="SAM" id="Phobius"/>
    </source>
</evidence>
<sequence>MKSISLPKRISIIGYIISTVLFMIIAASGISLQGGDEMGYCILNFYIIMPFFTVITAYFITLKKGYLFWLYPIYVGILGEIIPFLIFHTFDITSLFFAFFPAMLGLIIGIITNFINRTVHK</sequence>
<evidence type="ECO:0000313" key="2">
    <source>
        <dbReference type="EMBL" id="OPJ54613.1"/>
    </source>
</evidence>
<dbReference type="Proteomes" id="UP000190080">
    <property type="component" value="Unassembled WGS sequence"/>
</dbReference>
<accession>A0A1V4I3R1</accession>
<keyword evidence="1" id="KW-1133">Transmembrane helix</keyword>
<feature type="transmembrane region" description="Helical" evidence="1">
    <location>
        <begin position="67"/>
        <end position="86"/>
    </location>
</feature>
<gene>
    <name evidence="2" type="ORF">CLORY_45430</name>
</gene>
<keyword evidence="3" id="KW-1185">Reference proteome</keyword>
<dbReference type="AlphaFoldDB" id="A0A1V4I3R1"/>
<dbReference type="OrthoDB" id="6194834at2"/>
<feature type="transmembrane region" description="Helical" evidence="1">
    <location>
        <begin position="42"/>
        <end position="60"/>
    </location>
</feature>
<comment type="caution">
    <text evidence="2">The sequence shown here is derived from an EMBL/GenBank/DDBJ whole genome shotgun (WGS) entry which is preliminary data.</text>
</comment>
<keyword evidence="1" id="KW-0812">Transmembrane</keyword>
<proteinExistence type="predicted"/>